<dbReference type="PANTHER" id="PTHR16026:SF0">
    <property type="entry name" value="CARTILAGE ACIDIC PROTEIN 1"/>
    <property type="match status" value="1"/>
</dbReference>
<dbReference type="InterPro" id="IPR013517">
    <property type="entry name" value="FG-GAP"/>
</dbReference>
<evidence type="ECO:0000259" key="2">
    <source>
        <dbReference type="Pfam" id="PF07593"/>
    </source>
</evidence>
<dbReference type="Pfam" id="PF07593">
    <property type="entry name" value="UnbV_ASPIC"/>
    <property type="match status" value="1"/>
</dbReference>
<sequence length="1118" mass="123541">MNKTWFSNYYRCVHSGWPLIVLLFLVGCSGDESTPLFETVPADQTKIHFSNDLQPTPDFNMLNYLYFYDGGGVSIGDINNDGLSDIYFTGNMKPNKLYINQGNFEFRDITGQAGVAGAGDWTSGTTMADVNGDGLLDIYVCNINYLSQQGRNELFINNGDGTFTEKAKQYGLDFQGYAKQAAFFDYDNDGDLDVYLLNHAVHSNRSYGDVDQRKINDPRAGDRLYRNEGERFTNVTAEAGIYNSITGYGLAVATSDLNNDGCTDIYISNDFHENDYLYRNNCDGTFTEVLEKSMGHTSRASMGNDAADFNNDGWIDLFVADMLPHTEKGRKTAISSETYKVYTIQRQFGYHPQLVQNTLQINRGTDSTGQLTFSEIAQYAGVNATDWSWATLFLDMNNDGFKDLYVTNGIYRRPNNLDYLLYIRRDSTQQGLGRQSTASDLSALQKMPHTKVPNAGFINNGDYTFSYKSDDLGMGSPTYSNGAAYGDLDNDGDLDLVTNNVNGKATIQRNLTREGDEGNYIQISLQGDSLNTHAIGSKIMIYDSSTVQKYELFTTRGFLSSVEPRITAGVGQSKNIDSLQVMWPDGSKQIRYNITANQHLNIDQGEGGVISKGSSDKAMRKIFKDITQQVGLDYVHREDSYIDFNRQPLTPFMLSTQGPALASGDVNNDGLDDFFIGGAKRQPGEIFLQQNGGQFRSMKFSGFESDAMFEDVGATFFDANGDGWLDLYVVSGGNEFSYQSEGLQDRLYMNDGAGRLVRVDDALPGVYENGSVVAPADYDGDGDVDLFVGSRSVPQNYGLSPDSHLLENQGNGMFKEVTDQVAPALRKLGMVTDAAWNDMDGNGKPDLIISGEWMPITIFYNEGEKLQPVDAGNLAQTEGWWQSIATGDFDGDGDSDIMAGNMGTNGFLKASREEPIVMYLKDFNEDGQTDPIVGYTREGKEYPVAPRDELLTPFKFLRPKFSSYEDYAGQTIQQILGSTLNEGSLQKKKVTMLQSVFIETLKDGTFAIHPLPVKAQWAPIFTFLSDDINSDGRPDLLTAGNFHDVKPSLGGRYDAGYGLYLKGKKGGFESVNILDSGFKIEGQTKAIHALKTGAGMGKDQMIIVARNNLPVLFFTISE</sequence>
<organism evidence="3 4">
    <name type="scientific">Fodinibius salsisoli</name>
    <dbReference type="NCBI Taxonomy" id="2820877"/>
    <lineage>
        <taxon>Bacteria</taxon>
        <taxon>Pseudomonadati</taxon>
        <taxon>Balneolota</taxon>
        <taxon>Balneolia</taxon>
        <taxon>Balneolales</taxon>
        <taxon>Balneolaceae</taxon>
        <taxon>Fodinibius</taxon>
    </lineage>
</organism>
<keyword evidence="1" id="KW-0732">Signal</keyword>
<proteinExistence type="predicted"/>
<dbReference type="EMBL" id="JAGGJA010000003">
    <property type="protein sequence ID" value="MCW9706503.1"/>
    <property type="molecule type" value="Genomic_DNA"/>
</dbReference>
<accession>A0ABT3PKN6</accession>
<dbReference type="InterPro" id="IPR027039">
    <property type="entry name" value="Crtac1"/>
</dbReference>
<dbReference type="PANTHER" id="PTHR16026">
    <property type="entry name" value="CARTILAGE ACIDIC PROTEIN 1"/>
    <property type="match status" value="1"/>
</dbReference>
<evidence type="ECO:0000313" key="4">
    <source>
        <dbReference type="Proteomes" id="UP001207918"/>
    </source>
</evidence>
<dbReference type="RefSeq" id="WP_265765210.1">
    <property type="nucleotide sequence ID" value="NZ_JAGGJA010000003.1"/>
</dbReference>
<dbReference type="PROSITE" id="PS51257">
    <property type="entry name" value="PROKAR_LIPOPROTEIN"/>
    <property type="match status" value="1"/>
</dbReference>
<dbReference type="Proteomes" id="UP001207918">
    <property type="component" value="Unassembled WGS sequence"/>
</dbReference>
<dbReference type="Gene3D" id="2.130.10.130">
    <property type="entry name" value="Integrin alpha, N-terminal"/>
    <property type="match status" value="3"/>
</dbReference>
<dbReference type="InterPro" id="IPR011519">
    <property type="entry name" value="UnbV_ASPIC"/>
</dbReference>
<comment type="caution">
    <text evidence="3">The sequence shown here is derived from an EMBL/GenBank/DDBJ whole genome shotgun (WGS) entry which is preliminary data.</text>
</comment>
<evidence type="ECO:0000256" key="1">
    <source>
        <dbReference type="ARBA" id="ARBA00022729"/>
    </source>
</evidence>
<gene>
    <name evidence="3" type="ORF">J6I44_06535</name>
</gene>
<name>A0ABT3PKN6_9BACT</name>
<keyword evidence="4" id="KW-1185">Reference proteome</keyword>
<dbReference type="Pfam" id="PF13517">
    <property type="entry name" value="FG-GAP_3"/>
    <property type="match status" value="5"/>
</dbReference>
<dbReference type="InterPro" id="IPR028994">
    <property type="entry name" value="Integrin_alpha_N"/>
</dbReference>
<reference evidence="3 4" key="1">
    <citation type="submission" date="2021-03" db="EMBL/GenBank/DDBJ databases">
        <title>Aliifodinibius sp. nov., a new bacterium isolated from saline soil.</title>
        <authorList>
            <person name="Galisteo C."/>
            <person name="De La Haba R."/>
            <person name="Sanchez-Porro C."/>
            <person name="Ventosa A."/>
        </authorList>
    </citation>
    <scope>NUCLEOTIDE SEQUENCE [LARGE SCALE GENOMIC DNA]</scope>
    <source>
        <strain evidence="3 4">1BSP15-2V2</strain>
    </source>
</reference>
<dbReference type="SUPFAM" id="SSF69318">
    <property type="entry name" value="Integrin alpha N-terminal domain"/>
    <property type="match status" value="3"/>
</dbReference>
<feature type="domain" description="ASPIC/UnbV" evidence="2">
    <location>
        <begin position="534"/>
        <end position="600"/>
    </location>
</feature>
<evidence type="ECO:0000313" key="3">
    <source>
        <dbReference type="EMBL" id="MCW9706503.1"/>
    </source>
</evidence>
<protein>
    <submittedName>
        <fullName evidence="3">VCBS repeat-containing protein</fullName>
    </submittedName>
</protein>